<gene>
    <name evidence="1" type="ORF">ABB55_22275</name>
</gene>
<reference evidence="1 2" key="2">
    <citation type="submission" date="2015-10" db="EMBL/GenBank/DDBJ databases">
        <title>Draft Genome Sequence of Prosthecomicrobium hirschii ATCC 27832.</title>
        <authorList>
            <person name="Daniel J."/>
            <person name="Givan S.A."/>
            <person name="Brun Y.V."/>
            <person name="Brown P.J."/>
        </authorList>
    </citation>
    <scope>NUCLEOTIDE SEQUENCE [LARGE SCALE GENOMIC DNA]</scope>
    <source>
        <strain evidence="1 2">16</strain>
    </source>
</reference>
<keyword evidence="2" id="KW-1185">Reference proteome</keyword>
<dbReference type="SUPFAM" id="SSF69635">
    <property type="entry name" value="Type III secretory system chaperone-like"/>
    <property type="match status" value="1"/>
</dbReference>
<dbReference type="Pfam" id="PF05932">
    <property type="entry name" value="CesT"/>
    <property type="match status" value="1"/>
</dbReference>
<sequence>MPSHATRQIEAAFETFAARIDLEGFAFDPEGNAVLAFDEVLVDFQILDGDGVLLVMSRLGAPPLDSADLYGRLLDANFLWSGTGGATIARDPDGSDIVLMRRIPGDGLTAETLEEAVGTFVSVAEAFMAEIAGGDSSTESSGDDLIADRHAIRI</sequence>
<dbReference type="RefSeq" id="WP_054360782.1">
    <property type="nucleotide sequence ID" value="NZ_JAPCYQ010000001.1"/>
</dbReference>
<dbReference type="OrthoDB" id="8656820at2"/>
<dbReference type="Gene3D" id="3.30.1460.10">
    <property type="match status" value="1"/>
</dbReference>
<protein>
    <recommendedName>
        <fullName evidence="3">Type III secretion system chaperone</fullName>
    </recommendedName>
</protein>
<dbReference type="EMBL" id="LJYW01000001">
    <property type="protein sequence ID" value="KPL54615.1"/>
    <property type="molecule type" value="Genomic_DNA"/>
</dbReference>
<accession>A0A0P6WDR6</accession>
<dbReference type="AlphaFoldDB" id="A0A0P6WDR6"/>
<organism evidence="1 2">
    <name type="scientific">Prosthecodimorpha hirschii</name>
    <dbReference type="NCBI Taxonomy" id="665126"/>
    <lineage>
        <taxon>Bacteria</taxon>
        <taxon>Pseudomonadati</taxon>
        <taxon>Pseudomonadota</taxon>
        <taxon>Alphaproteobacteria</taxon>
        <taxon>Hyphomicrobiales</taxon>
        <taxon>Ancalomicrobiaceae</taxon>
        <taxon>Prosthecodimorpha</taxon>
    </lineage>
</organism>
<evidence type="ECO:0008006" key="3">
    <source>
        <dbReference type="Google" id="ProtNLM"/>
    </source>
</evidence>
<dbReference type="GO" id="GO:0030254">
    <property type="term" value="P:protein secretion by the type III secretion system"/>
    <property type="evidence" value="ECO:0007669"/>
    <property type="project" value="InterPro"/>
</dbReference>
<dbReference type="CDD" id="cd16364">
    <property type="entry name" value="T3SC_I-like"/>
    <property type="match status" value="1"/>
</dbReference>
<comment type="caution">
    <text evidence="1">The sequence shown here is derived from an EMBL/GenBank/DDBJ whole genome shotgun (WGS) entry which is preliminary data.</text>
</comment>
<reference evidence="1 2" key="1">
    <citation type="submission" date="2015-09" db="EMBL/GenBank/DDBJ databases">
        <authorList>
            <person name="Jackson K.R."/>
            <person name="Lunt B.L."/>
            <person name="Fisher J.N.B."/>
            <person name="Gardner A.V."/>
            <person name="Bailey M.E."/>
            <person name="Deus L.M."/>
            <person name="Earl A.S."/>
            <person name="Gibby P.D."/>
            <person name="Hartmann K.A."/>
            <person name="Liu J.E."/>
            <person name="Manci A.M."/>
            <person name="Nielsen D.A."/>
            <person name="Solomon M.B."/>
            <person name="Breakwell D.P."/>
            <person name="Burnett S.H."/>
            <person name="Grose J.H."/>
        </authorList>
    </citation>
    <scope>NUCLEOTIDE SEQUENCE [LARGE SCALE GENOMIC DNA]</scope>
    <source>
        <strain evidence="1 2">16</strain>
    </source>
</reference>
<evidence type="ECO:0000313" key="1">
    <source>
        <dbReference type="EMBL" id="KPL54615.1"/>
    </source>
</evidence>
<evidence type="ECO:0000313" key="2">
    <source>
        <dbReference type="Proteomes" id="UP000048984"/>
    </source>
</evidence>
<dbReference type="Proteomes" id="UP000048984">
    <property type="component" value="Unassembled WGS sequence"/>
</dbReference>
<dbReference type="InterPro" id="IPR010261">
    <property type="entry name" value="Tir_chaperone"/>
</dbReference>
<name>A0A0P6WDR6_9HYPH</name>
<proteinExistence type="predicted"/>